<evidence type="ECO:0000313" key="1">
    <source>
        <dbReference type="EMBL" id="KAG6931549.1"/>
    </source>
</evidence>
<proteinExistence type="predicted"/>
<name>A0A8T1SRI2_CHESE</name>
<dbReference type="Proteomes" id="UP000765507">
    <property type="component" value="Unassembled WGS sequence"/>
</dbReference>
<gene>
    <name evidence="1" type="ORF">G0U57_001404</name>
</gene>
<dbReference type="AlphaFoldDB" id="A0A8T1SRI2"/>
<comment type="caution">
    <text evidence="1">The sequence shown here is derived from an EMBL/GenBank/DDBJ whole genome shotgun (WGS) entry which is preliminary data.</text>
</comment>
<accession>A0A8T1SRI2</accession>
<dbReference type="PANTHER" id="PTHR45913:SF9">
    <property type="entry name" value="GENERAL TRANSCRIPTION FACTOR II-I REPEAT DOMAIN-CONTAINING PROTEIN 2-LIKE-RELATED"/>
    <property type="match status" value="1"/>
</dbReference>
<keyword evidence="2" id="KW-1185">Reference proteome</keyword>
<sequence>MKGTTKESDLYERVSGCLEYLKLSLSKLANVTTDGPPNLTGKNVGLLKRIQDKVKDDDHDKEVIFLHCIIHQEALCINVLDIDHVVRTVVKIANYIRARRLNHLPFMSLL</sequence>
<protein>
    <submittedName>
        <fullName evidence="1">GTF2I repeat domain containing 2</fullName>
    </submittedName>
</protein>
<dbReference type="EMBL" id="JAHGAV010000119">
    <property type="protein sequence ID" value="KAG6931549.1"/>
    <property type="molecule type" value="Genomic_DNA"/>
</dbReference>
<dbReference type="OrthoDB" id="10061052at2759"/>
<organism evidence="1 2">
    <name type="scientific">Chelydra serpentina</name>
    <name type="common">Snapping turtle</name>
    <name type="synonym">Testudo serpentina</name>
    <dbReference type="NCBI Taxonomy" id="8475"/>
    <lineage>
        <taxon>Eukaryota</taxon>
        <taxon>Metazoa</taxon>
        <taxon>Chordata</taxon>
        <taxon>Craniata</taxon>
        <taxon>Vertebrata</taxon>
        <taxon>Euteleostomi</taxon>
        <taxon>Archelosauria</taxon>
        <taxon>Testudinata</taxon>
        <taxon>Testudines</taxon>
        <taxon>Cryptodira</taxon>
        <taxon>Durocryptodira</taxon>
        <taxon>Americhelydia</taxon>
        <taxon>Chelydroidea</taxon>
        <taxon>Chelydridae</taxon>
        <taxon>Chelydra</taxon>
    </lineage>
</organism>
<dbReference type="PANTHER" id="PTHR45913">
    <property type="entry name" value="EPM2A-INTERACTING PROTEIN 1"/>
    <property type="match status" value="1"/>
</dbReference>
<reference evidence="1 2" key="1">
    <citation type="journal article" date="2020" name="G3 (Bethesda)">
        <title>Draft Genome of the Common Snapping Turtle, Chelydra serpentina, a Model for Phenotypic Plasticity in Reptiles.</title>
        <authorList>
            <person name="Das D."/>
            <person name="Singh S.K."/>
            <person name="Bierstedt J."/>
            <person name="Erickson A."/>
            <person name="Galli G.L.J."/>
            <person name="Crossley D.A. 2nd"/>
            <person name="Rhen T."/>
        </authorList>
    </citation>
    <scope>NUCLEOTIDE SEQUENCE [LARGE SCALE GENOMIC DNA]</scope>
    <source>
        <strain evidence="1">KW</strain>
    </source>
</reference>
<evidence type="ECO:0000313" key="2">
    <source>
        <dbReference type="Proteomes" id="UP000765507"/>
    </source>
</evidence>